<keyword evidence="2" id="KW-1185">Reference proteome</keyword>
<name>A0A6A5RL08_9PLEO</name>
<dbReference type="EMBL" id="ML978974">
    <property type="protein sequence ID" value="KAF1927056.1"/>
    <property type="molecule type" value="Genomic_DNA"/>
</dbReference>
<organism evidence="1 2">
    <name type="scientific">Didymella exigua CBS 183.55</name>
    <dbReference type="NCBI Taxonomy" id="1150837"/>
    <lineage>
        <taxon>Eukaryota</taxon>
        <taxon>Fungi</taxon>
        <taxon>Dikarya</taxon>
        <taxon>Ascomycota</taxon>
        <taxon>Pezizomycotina</taxon>
        <taxon>Dothideomycetes</taxon>
        <taxon>Pleosporomycetidae</taxon>
        <taxon>Pleosporales</taxon>
        <taxon>Pleosporineae</taxon>
        <taxon>Didymellaceae</taxon>
        <taxon>Didymella</taxon>
    </lineage>
</organism>
<accession>A0A6A5RL08</accession>
<dbReference type="AlphaFoldDB" id="A0A6A5RL08"/>
<reference evidence="1" key="1">
    <citation type="journal article" date="2020" name="Stud. Mycol.">
        <title>101 Dothideomycetes genomes: a test case for predicting lifestyles and emergence of pathogens.</title>
        <authorList>
            <person name="Haridas S."/>
            <person name="Albert R."/>
            <person name="Binder M."/>
            <person name="Bloem J."/>
            <person name="Labutti K."/>
            <person name="Salamov A."/>
            <person name="Andreopoulos B."/>
            <person name="Baker S."/>
            <person name="Barry K."/>
            <person name="Bills G."/>
            <person name="Bluhm B."/>
            <person name="Cannon C."/>
            <person name="Castanera R."/>
            <person name="Culley D."/>
            <person name="Daum C."/>
            <person name="Ezra D."/>
            <person name="Gonzalez J."/>
            <person name="Henrissat B."/>
            <person name="Kuo A."/>
            <person name="Liang C."/>
            <person name="Lipzen A."/>
            <person name="Lutzoni F."/>
            <person name="Magnuson J."/>
            <person name="Mondo S."/>
            <person name="Nolan M."/>
            <person name="Ohm R."/>
            <person name="Pangilinan J."/>
            <person name="Park H.-J."/>
            <person name="Ramirez L."/>
            <person name="Alfaro M."/>
            <person name="Sun H."/>
            <person name="Tritt A."/>
            <person name="Yoshinaga Y."/>
            <person name="Zwiers L.-H."/>
            <person name="Turgeon B."/>
            <person name="Goodwin S."/>
            <person name="Spatafora J."/>
            <person name="Crous P."/>
            <person name="Grigoriev I."/>
        </authorList>
    </citation>
    <scope>NUCLEOTIDE SEQUENCE</scope>
    <source>
        <strain evidence="1">CBS 183.55</strain>
    </source>
</reference>
<evidence type="ECO:0000313" key="2">
    <source>
        <dbReference type="Proteomes" id="UP000800082"/>
    </source>
</evidence>
<sequence>MPSTSLPRSQSSNVRSTCYTQPLLVPSVFHLCQVKATTTDCFYAMSSAAQHVHNYQFIFTSPVPPPVLLFAACAPSPYALLQAVKIRRHLESCHDTSSSTHSFLTTLS</sequence>
<proteinExistence type="predicted"/>
<gene>
    <name evidence="1" type="ORF">M421DRAFT_189878</name>
</gene>
<evidence type="ECO:0000313" key="1">
    <source>
        <dbReference type="EMBL" id="KAF1927056.1"/>
    </source>
</evidence>
<dbReference type="RefSeq" id="XP_033447308.1">
    <property type="nucleotide sequence ID" value="XM_033587978.1"/>
</dbReference>
<dbReference type="Proteomes" id="UP000800082">
    <property type="component" value="Unassembled WGS sequence"/>
</dbReference>
<dbReference type="GeneID" id="54345625"/>
<protein>
    <submittedName>
        <fullName evidence="1">Uncharacterized protein</fullName>
    </submittedName>
</protein>